<dbReference type="EMBL" id="LR134350">
    <property type="protein sequence ID" value="VEG26144.1"/>
    <property type="molecule type" value="Genomic_DNA"/>
</dbReference>
<feature type="transmembrane region" description="Helical" evidence="7">
    <location>
        <begin position="247"/>
        <end position="269"/>
    </location>
</feature>
<dbReference type="OrthoDB" id="5242186at2"/>
<feature type="domain" description="ABC3 transporter permease C-terminal" evidence="8">
    <location>
        <begin position="249"/>
        <end position="360"/>
    </location>
</feature>
<reference evidence="9 10" key="1">
    <citation type="submission" date="2018-12" db="EMBL/GenBank/DDBJ databases">
        <authorList>
            <consortium name="Pathogen Informatics"/>
        </authorList>
    </citation>
    <scope>NUCLEOTIDE SEQUENCE [LARGE SCALE GENOMIC DNA]</scope>
    <source>
        <strain evidence="9 10">NCTC11636</strain>
    </source>
</reference>
<evidence type="ECO:0000256" key="1">
    <source>
        <dbReference type="ARBA" id="ARBA00004651"/>
    </source>
</evidence>
<keyword evidence="2" id="KW-0813">Transport</keyword>
<dbReference type="InterPro" id="IPR051125">
    <property type="entry name" value="ABC-4/HrtB_transporter"/>
</dbReference>
<dbReference type="Proteomes" id="UP000266895">
    <property type="component" value="Chromosome"/>
</dbReference>
<accession>A0A448HEB4</accession>
<dbReference type="AlphaFoldDB" id="A0A448HEB4"/>
<keyword evidence="6 7" id="KW-0472">Membrane</keyword>
<evidence type="ECO:0000256" key="7">
    <source>
        <dbReference type="SAM" id="Phobius"/>
    </source>
</evidence>
<keyword evidence="3" id="KW-1003">Cell membrane</keyword>
<dbReference type="InterPro" id="IPR003838">
    <property type="entry name" value="ABC3_permease_C"/>
</dbReference>
<keyword evidence="10" id="KW-1185">Reference proteome</keyword>
<comment type="subcellular location">
    <subcellularLocation>
        <location evidence="1">Cell membrane</location>
        <topology evidence="1">Multi-pass membrane protein</topology>
    </subcellularLocation>
</comment>
<evidence type="ECO:0000256" key="3">
    <source>
        <dbReference type="ARBA" id="ARBA00022475"/>
    </source>
</evidence>
<organism evidence="9 10">
    <name type="scientific">Actinomyces howellii</name>
    <dbReference type="NCBI Taxonomy" id="52771"/>
    <lineage>
        <taxon>Bacteria</taxon>
        <taxon>Bacillati</taxon>
        <taxon>Actinomycetota</taxon>
        <taxon>Actinomycetes</taxon>
        <taxon>Actinomycetales</taxon>
        <taxon>Actinomycetaceae</taxon>
        <taxon>Actinomyces</taxon>
    </lineage>
</organism>
<dbReference type="PANTHER" id="PTHR43738">
    <property type="entry name" value="ABC TRANSPORTER, MEMBRANE PROTEIN"/>
    <property type="match status" value="1"/>
</dbReference>
<evidence type="ECO:0000313" key="10">
    <source>
        <dbReference type="Proteomes" id="UP000266895"/>
    </source>
</evidence>
<keyword evidence="4 7" id="KW-0812">Transmembrane</keyword>
<feature type="transmembrane region" description="Helical" evidence="7">
    <location>
        <begin position="15"/>
        <end position="36"/>
    </location>
</feature>
<feature type="transmembrane region" description="Helical" evidence="7">
    <location>
        <begin position="289"/>
        <end position="310"/>
    </location>
</feature>
<gene>
    <name evidence="9" type="ORF">NCTC11636_00372</name>
</gene>
<keyword evidence="5 7" id="KW-1133">Transmembrane helix</keyword>
<dbReference type="GO" id="GO:0005886">
    <property type="term" value="C:plasma membrane"/>
    <property type="evidence" value="ECO:0007669"/>
    <property type="project" value="UniProtKB-SubCell"/>
</dbReference>
<dbReference type="KEGG" id="ahw:NCTC11636_00372"/>
<dbReference type="Pfam" id="PF02687">
    <property type="entry name" value="FtsX"/>
    <property type="match status" value="1"/>
</dbReference>
<name>A0A448HEB4_9ACTO</name>
<dbReference type="PANTHER" id="PTHR43738:SF1">
    <property type="entry name" value="HEMIN TRANSPORT SYSTEM PERMEASE PROTEIN HRTB-RELATED"/>
    <property type="match status" value="1"/>
</dbReference>
<protein>
    <recommendedName>
        <fullName evidence="8">ABC3 transporter permease C-terminal domain-containing protein</fullName>
    </recommendedName>
</protein>
<evidence type="ECO:0000256" key="4">
    <source>
        <dbReference type="ARBA" id="ARBA00022692"/>
    </source>
</evidence>
<feature type="transmembrane region" description="Helical" evidence="7">
    <location>
        <begin position="330"/>
        <end position="349"/>
    </location>
</feature>
<evidence type="ECO:0000256" key="2">
    <source>
        <dbReference type="ARBA" id="ARBA00022448"/>
    </source>
</evidence>
<evidence type="ECO:0000256" key="6">
    <source>
        <dbReference type="ARBA" id="ARBA00023136"/>
    </source>
</evidence>
<evidence type="ECO:0000313" key="9">
    <source>
        <dbReference type="EMBL" id="VEG26144.1"/>
    </source>
</evidence>
<sequence length="365" mass="38002">MFLAIREIRHEPTRFALIVTVVFLVAYVTFFLSALATGLSHAYRAAVESWSADAVILTEASNDNIGASRLSDTQVAATRAALASSEPPERLVAQAVVVEGQEETTRTDAYAFGIDLTGGLSPSVVAGRPISDPATEVLIDESLTQEGWALGDTLGLAGTNARWTVVGLTRDLTFQTAPVITVDAQALIDLGDPLSPAVNAMIVPGGGLDDTSRSEVASALAQDDLVMMTPADFIGELPGYSAQVLTFSLMIGALVVIAALVLGIFLYVLTLQKRAVLGVLKARGVPTRYLVVAGGFQTAMLAAAGVILGLVATQLTGWLLPASVPFRPSLALDAVITVAFVVMAVLGGLMSVRVVSRIDPAEAVA</sequence>
<evidence type="ECO:0000256" key="5">
    <source>
        <dbReference type="ARBA" id="ARBA00022989"/>
    </source>
</evidence>
<evidence type="ECO:0000259" key="8">
    <source>
        <dbReference type="Pfam" id="PF02687"/>
    </source>
</evidence>
<proteinExistence type="predicted"/>